<dbReference type="EMBL" id="BPVZ01000057">
    <property type="protein sequence ID" value="GKV21489.1"/>
    <property type="molecule type" value="Genomic_DNA"/>
</dbReference>
<gene>
    <name evidence="1" type="ORF">SLEP1_g31466</name>
</gene>
<organism evidence="1 2">
    <name type="scientific">Rubroshorea leprosula</name>
    <dbReference type="NCBI Taxonomy" id="152421"/>
    <lineage>
        <taxon>Eukaryota</taxon>
        <taxon>Viridiplantae</taxon>
        <taxon>Streptophyta</taxon>
        <taxon>Embryophyta</taxon>
        <taxon>Tracheophyta</taxon>
        <taxon>Spermatophyta</taxon>
        <taxon>Magnoliopsida</taxon>
        <taxon>eudicotyledons</taxon>
        <taxon>Gunneridae</taxon>
        <taxon>Pentapetalae</taxon>
        <taxon>rosids</taxon>
        <taxon>malvids</taxon>
        <taxon>Malvales</taxon>
        <taxon>Dipterocarpaceae</taxon>
        <taxon>Rubroshorea</taxon>
    </lineage>
</organism>
<proteinExistence type="predicted"/>
<accession>A0AAV5K3F9</accession>
<reference evidence="1 2" key="1">
    <citation type="journal article" date="2021" name="Commun. Biol.">
        <title>The genome of Shorea leprosula (Dipterocarpaceae) highlights the ecological relevance of drought in aseasonal tropical rainforests.</title>
        <authorList>
            <person name="Ng K.K.S."/>
            <person name="Kobayashi M.J."/>
            <person name="Fawcett J.A."/>
            <person name="Hatakeyama M."/>
            <person name="Paape T."/>
            <person name="Ng C.H."/>
            <person name="Ang C.C."/>
            <person name="Tnah L.H."/>
            <person name="Lee C.T."/>
            <person name="Nishiyama T."/>
            <person name="Sese J."/>
            <person name="O'Brien M.J."/>
            <person name="Copetti D."/>
            <person name="Mohd Noor M.I."/>
            <person name="Ong R.C."/>
            <person name="Putra M."/>
            <person name="Sireger I.Z."/>
            <person name="Indrioko S."/>
            <person name="Kosugi Y."/>
            <person name="Izuno A."/>
            <person name="Isagi Y."/>
            <person name="Lee S.L."/>
            <person name="Shimizu K.K."/>
        </authorList>
    </citation>
    <scope>NUCLEOTIDE SEQUENCE [LARGE SCALE GENOMIC DNA]</scope>
    <source>
        <strain evidence="1">214</strain>
    </source>
</reference>
<evidence type="ECO:0000313" key="1">
    <source>
        <dbReference type="EMBL" id="GKV21489.1"/>
    </source>
</evidence>
<comment type="caution">
    <text evidence="1">The sequence shown here is derived from an EMBL/GenBank/DDBJ whole genome shotgun (WGS) entry which is preliminary data.</text>
</comment>
<name>A0AAV5K3F9_9ROSI</name>
<dbReference type="Proteomes" id="UP001054252">
    <property type="component" value="Unassembled WGS sequence"/>
</dbReference>
<dbReference type="AlphaFoldDB" id="A0AAV5K3F9"/>
<sequence length="208" mass="23891">MVALLVAQKLSKKVFANCATKLKPYLTKGVAENYVIDKEIPKSTFCYGIPIPKEDDSDLVIEHNTEKVQGNNLMGYSTSLLLGSKQEFKLNELLEVLQHLEVNDMVENKEDLDEMVFKKLLELKPNGLVETVEENFEFLLVLQVVQLVDFIFSKEFDSKHPTLKSILFGLKIEVKLPKALQLYYFVASKFVWLQHYKTQGQVFTKLGR</sequence>
<keyword evidence="2" id="KW-1185">Reference proteome</keyword>
<evidence type="ECO:0000313" key="2">
    <source>
        <dbReference type="Proteomes" id="UP001054252"/>
    </source>
</evidence>
<protein>
    <submittedName>
        <fullName evidence="1">Uncharacterized protein</fullName>
    </submittedName>
</protein>